<sequence length="169" mass="18881">MKKTDQKRLRGIITGMMLLVVAVIIVCSAGCTGDGAEAAIPTPDTPTNTAETEVTYTGSNVEKVELYHFHGDRSCTSCVVLGDFAEETVTEWYASDLESGRLVFGHINYDEPENSDLVEQYLPTGSSLWIGIYDDNGFYKQELVTPWYMLSDKNEYSQYLRAVIEQQRG</sequence>
<dbReference type="NCBIfam" id="NF040494">
    <property type="entry name" value="nitrored_ArsF"/>
    <property type="match status" value="1"/>
</dbReference>
<comment type="caution">
    <text evidence="1">The sequence shown here is derived from an EMBL/GenBank/DDBJ whole genome shotgun (WGS) entry which is preliminary data.</text>
</comment>
<evidence type="ECO:0000313" key="2">
    <source>
        <dbReference type="Proteomes" id="UP001143747"/>
    </source>
</evidence>
<gene>
    <name evidence="1" type="ORF">L0665_06450</name>
</gene>
<dbReference type="InterPro" id="IPR047698">
    <property type="entry name" value="ArsF-like"/>
</dbReference>
<dbReference type="AlphaFoldDB" id="A0A9Q4PY96"/>
<protein>
    <submittedName>
        <fullName evidence="1">Nitrophenyl compound nitroreductase subunit ArsF family protein</fullName>
    </submittedName>
</protein>
<proteinExistence type="predicted"/>
<name>A0A9Q4PY96_9EURY</name>
<dbReference type="EMBL" id="JAKELO010000002">
    <property type="protein sequence ID" value="MDE4908248.1"/>
    <property type="molecule type" value="Genomic_DNA"/>
</dbReference>
<accession>A0A9Q4PY96</accession>
<evidence type="ECO:0000313" key="1">
    <source>
        <dbReference type="EMBL" id="MDE4908248.1"/>
    </source>
</evidence>
<dbReference type="RefSeq" id="WP_274924881.1">
    <property type="nucleotide sequence ID" value="NZ_JAKELO010000002.1"/>
</dbReference>
<keyword evidence="2" id="KW-1185">Reference proteome</keyword>
<dbReference type="Proteomes" id="UP001143747">
    <property type="component" value="Unassembled WGS sequence"/>
</dbReference>
<reference evidence="1" key="1">
    <citation type="submission" date="2022-01" db="EMBL/GenBank/DDBJ databases">
        <title>Draft genome of Methanogenium marinum DSM 15558.</title>
        <authorList>
            <person name="Chen S.-C."/>
            <person name="You Y.-T."/>
        </authorList>
    </citation>
    <scope>NUCLEOTIDE SEQUENCE</scope>
    <source>
        <strain evidence="1">DSM 15558</strain>
    </source>
</reference>
<organism evidence="1 2">
    <name type="scientific">Methanogenium marinum</name>
    <dbReference type="NCBI Taxonomy" id="348610"/>
    <lineage>
        <taxon>Archaea</taxon>
        <taxon>Methanobacteriati</taxon>
        <taxon>Methanobacteriota</taxon>
        <taxon>Stenosarchaea group</taxon>
        <taxon>Methanomicrobia</taxon>
        <taxon>Methanomicrobiales</taxon>
        <taxon>Methanomicrobiaceae</taxon>
        <taxon>Methanogenium</taxon>
    </lineage>
</organism>